<organism evidence="10 11">
    <name type="scientific">Pseudolycoriella hygida</name>
    <dbReference type="NCBI Taxonomy" id="35572"/>
    <lineage>
        <taxon>Eukaryota</taxon>
        <taxon>Metazoa</taxon>
        <taxon>Ecdysozoa</taxon>
        <taxon>Arthropoda</taxon>
        <taxon>Hexapoda</taxon>
        <taxon>Insecta</taxon>
        <taxon>Pterygota</taxon>
        <taxon>Neoptera</taxon>
        <taxon>Endopterygota</taxon>
        <taxon>Diptera</taxon>
        <taxon>Nematocera</taxon>
        <taxon>Sciaroidea</taxon>
        <taxon>Sciaridae</taxon>
        <taxon>Pseudolycoriella</taxon>
    </lineage>
</organism>
<evidence type="ECO:0000313" key="11">
    <source>
        <dbReference type="Proteomes" id="UP001151699"/>
    </source>
</evidence>
<evidence type="ECO:0000256" key="1">
    <source>
        <dbReference type="ARBA" id="ARBA00004123"/>
    </source>
</evidence>
<comment type="caution">
    <text evidence="10">The sequence shown here is derived from an EMBL/GenBank/DDBJ whole genome shotgun (WGS) entry which is preliminary data.</text>
</comment>
<comment type="similarity">
    <text evidence="5">Belongs to the H2.0 homeobox family.</text>
</comment>
<dbReference type="PANTHER" id="PTHR46808">
    <property type="entry name" value="H2.0-LIKE HOMEOBOX PROTEIN"/>
    <property type="match status" value="1"/>
</dbReference>
<dbReference type="InterPro" id="IPR052497">
    <property type="entry name" value="H2.0_Homeobox_TF"/>
</dbReference>
<dbReference type="Pfam" id="PF00046">
    <property type="entry name" value="Homeodomain"/>
    <property type="match status" value="1"/>
</dbReference>
<dbReference type="PANTHER" id="PTHR46808:SF1">
    <property type="entry name" value="H2.0-LIKE HOMEOBOX PROTEIN"/>
    <property type="match status" value="1"/>
</dbReference>
<dbReference type="OrthoDB" id="6159439at2759"/>
<name>A0A9Q0MR50_9DIPT</name>
<dbReference type="AlphaFoldDB" id="A0A9Q0MR50"/>
<gene>
    <name evidence="10" type="primary">H2.0</name>
    <name evidence="10" type="ORF">Bhyg_14030</name>
</gene>
<keyword evidence="11" id="KW-1185">Reference proteome</keyword>
<dbReference type="InterPro" id="IPR000047">
    <property type="entry name" value="HTH_motif"/>
</dbReference>
<evidence type="ECO:0000256" key="3">
    <source>
        <dbReference type="ARBA" id="ARBA00023155"/>
    </source>
</evidence>
<dbReference type="PRINTS" id="PR00024">
    <property type="entry name" value="HOMEOBOX"/>
</dbReference>
<dbReference type="CDD" id="cd00086">
    <property type="entry name" value="homeodomain"/>
    <property type="match status" value="1"/>
</dbReference>
<dbReference type="Proteomes" id="UP001151699">
    <property type="component" value="Chromosome C"/>
</dbReference>
<sequence length="170" mass="19576">MYFYITVHSTPTIPVQSAYAKFHLQHTNSPHQPCTFSNGKTQTNSNGIQRSPMSIAESPTIQTNNGNSKRKRSWSRAVFSQLQRKGLEIQFQIQKYITKPDRRKLAARLGLTDAQVKVWFQNRRMKWRHTREAKLNQDKSANCSKKCDDQLNDNETSSSSEDDEIDVVAE</sequence>
<accession>A0A9Q0MR50</accession>
<feature type="compositionally biased region" description="Acidic residues" evidence="8">
    <location>
        <begin position="160"/>
        <end position="170"/>
    </location>
</feature>
<dbReference type="PRINTS" id="PR00031">
    <property type="entry name" value="HTHREPRESSR"/>
</dbReference>
<dbReference type="SUPFAM" id="SSF46689">
    <property type="entry name" value="Homeodomain-like"/>
    <property type="match status" value="1"/>
</dbReference>
<evidence type="ECO:0000259" key="9">
    <source>
        <dbReference type="PROSITE" id="PS50071"/>
    </source>
</evidence>
<feature type="domain" description="Homeobox" evidence="9">
    <location>
        <begin position="70"/>
        <end position="130"/>
    </location>
</feature>
<feature type="region of interest" description="Disordered" evidence="8">
    <location>
        <begin position="133"/>
        <end position="170"/>
    </location>
</feature>
<dbReference type="PROSITE" id="PS00027">
    <property type="entry name" value="HOMEOBOX_1"/>
    <property type="match status" value="1"/>
</dbReference>
<dbReference type="GO" id="GO:0000981">
    <property type="term" value="F:DNA-binding transcription factor activity, RNA polymerase II-specific"/>
    <property type="evidence" value="ECO:0007669"/>
    <property type="project" value="InterPro"/>
</dbReference>
<evidence type="ECO:0000256" key="2">
    <source>
        <dbReference type="ARBA" id="ARBA00023125"/>
    </source>
</evidence>
<evidence type="ECO:0000256" key="8">
    <source>
        <dbReference type="SAM" id="MobiDB-lite"/>
    </source>
</evidence>
<protein>
    <submittedName>
        <fullName evidence="10">Homeobox protein H2.0</fullName>
    </submittedName>
</protein>
<dbReference type="InterPro" id="IPR017970">
    <property type="entry name" value="Homeobox_CS"/>
</dbReference>
<evidence type="ECO:0000256" key="6">
    <source>
        <dbReference type="PROSITE-ProRule" id="PRU00108"/>
    </source>
</evidence>
<keyword evidence="2 6" id="KW-0238">DNA-binding</keyword>
<keyword evidence="4 6" id="KW-0539">Nucleus</keyword>
<evidence type="ECO:0000313" key="10">
    <source>
        <dbReference type="EMBL" id="KAJ6635444.1"/>
    </source>
</evidence>
<comment type="subcellular location">
    <subcellularLocation>
        <location evidence="1 6 7">Nucleus</location>
    </subcellularLocation>
</comment>
<reference evidence="10" key="1">
    <citation type="submission" date="2022-07" db="EMBL/GenBank/DDBJ databases">
        <authorList>
            <person name="Trinca V."/>
            <person name="Uliana J.V.C."/>
            <person name="Torres T.T."/>
            <person name="Ward R.J."/>
            <person name="Monesi N."/>
        </authorList>
    </citation>
    <scope>NUCLEOTIDE SEQUENCE</scope>
    <source>
        <strain evidence="10">HSMRA1968</strain>
        <tissue evidence="10">Whole embryos</tissue>
    </source>
</reference>
<dbReference type="Gene3D" id="1.10.10.60">
    <property type="entry name" value="Homeodomain-like"/>
    <property type="match status" value="1"/>
</dbReference>
<dbReference type="SMART" id="SM00389">
    <property type="entry name" value="HOX"/>
    <property type="match status" value="1"/>
</dbReference>
<dbReference type="InterPro" id="IPR009057">
    <property type="entry name" value="Homeodomain-like_sf"/>
</dbReference>
<evidence type="ECO:0000256" key="7">
    <source>
        <dbReference type="RuleBase" id="RU000682"/>
    </source>
</evidence>
<dbReference type="InterPro" id="IPR001356">
    <property type="entry name" value="HD"/>
</dbReference>
<keyword evidence="3 6" id="KW-0371">Homeobox</keyword>
<dbReference type="GO" id="GO:0005634">
    <property type="term" value="C:nucleus"/>
    <property type="evidence" value="ECO:0007669"/>
    <property type="project" value="UniProtKB-SubCell"/>
</dbReference>
<dbReference type="PROSITE" id="PS50071">
    <property type="entry name" value="HOMEOBOX_2"/>
    <property type="match status" value="1"/>
</dbReference>
<evidence type="ECO:0000256" key="4">
    <source>
        <dbReference type="ARBA" id="ARBA00023242"/>
    </source>
</evidence>
<dbReference type="GO" id="GO:0043565">
    <property type="term" value="F:sequence-specific DNA binding"/>
    <property type="evidence" value="ECO:0007669"/>
    <property type="project" value="TreeGrafter"/>
</dbReference>
<dbReference type="InterPro" id="IPR020479">
    <property type="entry name" value="HD_metazoa"/>
</dbReference>
<dbReference type="EMBL" id="WJQU01000004">
    <property type="protein sequence ID" value="KAJ6635444.1"/>
    <property type="molecule type" value="Genomic_DNA"/>
</dbReference>
<proteinExistence type="inferred from homology"/>
<evidence type="ECO:0000256" key="5">
    <source>
        <dbReference type="ARBA" id="ARBA00038504"/>
    </source>
</evidence>
<feature type="DNA-binding region" description="Homeobox" evidence="6">
    <location>
        <begin position="72"/>
        <end position="131"/>
    </location>
</feature>